<evidence type="ECO:0000256" key="5">
    <source>
        <dbReference type="ARBA" id="ARBA00023136"/>
    </source>
</evidence>
<keyword evidence="3" id="KW-0812">Transmembrane</keyword>
<comment type="similarity">
    <text evidence="2">Belongs to the CD36 family.</text>
</comment>
<dbReference type="EMBL" id="CAJFCW020000001">
    <property type="protein sequence ID" value="CAG9079923.1"/>
    <property type="molecule type" value="Genomic_DNA"/>
</dbReference>
<dbReference type="InterPro" id="IPR002159">
    <property type="entry name" value="CD36_fam"/>
</dbReference>
<dbReference type="GO" id="GO:0005044">
    <property type="term" value="F:scavenger receptor activity"/>
    <property type="evidence" value="ECO:0007669"/>
    <property type="project" value="TreeGrafter"/>
</dbReference>
<dbReference type="Proteomes" id="UP000614601">
    <property type="component" value="Unassembled WGS sequence"/>
</dbReference>
<sequence length="498" mass="56945">MLLCSSIGSISLFGLLSGFTLAVSLFTFFGFDGIYNTVFDEQNVLKEENDGQLTKTTFWWTKPPVKTYQDFYFFNIMNPIDVEYFGATPVVQEVGPFVVKNVNIKDNLTFSEDGNKVKYHNYRTFIYDEELSCDTCKYDSLVQVPNLVALGTLGELADPRYEVPEHIQWAISYLMIFVGEYPFVQVEVGKLLFDGYNDALLSAAHSELVNFLQKYVNNKTVPVPFPEMHYMAMFNAYNNSHDSEYEVYTGKDDPAKKGQIISWNGQNYLPFSWWNNETTASDLRGTDSGQFAPAHLTPDTIASMFQSYMCRSFNLTYKKDTSVHGIKTYRFEGIPEDFDTTLPENAGFRYANSEEINYFENWPNCDGYEQNENITVNCTRPEFFCDERCNGSKVDNTYLLPPGMYPVNCYPGRPLETPFRLLFSAPHFAGSPKQVRESIIGYREMNDAGTVFSFDYEPKSGVPLALNLRFQLSIPFGRMDKFATFSGLTTTIIWSNMQ</sequence>
<gene>
    <name evidence="7" type="ORF">BOKJ2_LOCUS630</name>
</gene>
<dbReference type="Proteomes" id="UP000783686">
    <property type="component" value="Unassembled WGS sequence"/>
</dbReference>
<proteinExistence type="inferred from homology"/>
<evidence type="ECO:0000256" key="3">
    <source>
        <dbReference type="ARBA" id="ARBA00022692"/>
    </source>
</evidence>
<dbReference type="PRINTS" id="PR01609">
    <property type="entry name" value="CD36FAMILY"/>
</dbReference>
<comment type="caution">
    <text evidence="7">The sequence shown here is derived from an EMBL/GenBank/DDBJ whole genome shotgun (WGS) entry which is preliminary data.</text>
</comment>
<keyword evidence="5" id="KW-0472">Membrane</keyword>
<dbReference type="AlphaFoldDB" id="A0A811JRJ1"/>
<dbReference type="GO" id="GO:0005737">
    <property type="term" value="C:cytoplasm"/>
    <property type="evidence" value="ECO:0007669"/>
    <property type="project" value="TreeGrafter"/>
</dbReference>
<protein>
    <submittedName>
        <fullName evidence="7">Uncharacterized protein</fullName>
    </submittedName>
</protein>
<evidence type="ECO:0000256" key="6">
    <source>
        <dbReference type="ARBA" id="ARBA00023180"/>
    </source>
</evidence>
<name>A0A811JRJ1_9BILA</name>
<keyword evidence="8" id="KW-1185">Reference proteome</keyword>
<accession>A0A811JRJ1</accession>
<evidence type="ECO:0000256" key="1">
    <source>
        <dbReference type="ARBA" id="ARBA00004370"/>
    </source>
</evidence>
<evidence type="ECO:0000256" key="4">
    <source>
        <dbReference type="ARBA" id="ARBA00022989"/>
    </source>
</evidence>
<dbReference type="EMBL" id="CAJFDH010000001">
    <property type="protein sequence ID" value="CAD5205946.1"/>
    <property type="molecule type" value="Genomic_DNA"/>
</dbReference>
<reference evidence="7" key="1">
    <citation type="submission" date="2020-09" db="EMBL/GenBank/DDBJ databases">
        <authorList>
            <person name="Kikuchi T."/>
        </authorList>
    </citation>
    <scope>NUCLEOTIDE SEQUENCE</scope>
    <source>
        <strain evidence="7">SH1</strain>
    </source>
</reference>
<evidence type="ECO:0000313" key="8">
    <source>
        <dbReference type="Proteomes" id="UP000614601"/>
    </source>
</evidence>
<dbReference type="PANTHER" id="PTHR11923:SF55">
    <property type="entry name" value="SCAVENGER RECEPTOR (CD36 FAMILY) RELATED"/>
    <property type="match status" value="1"/>
</dbReference>
<dbReference type="Pfam" id="PF01130">
    <property type="entry name" value="CD36"/>
    <property type="match status" value="1"/>
</dbReference>
<evidence type="ECO:0000256" key="2">
    <source>
        <dbReference type="ARBA" id="ARBA00010532"/>
    </source>
</evidence>
<dbReference type="PANTHER" id="PTHR11923">
    <property type="entry name" value="SCAVENGER RECEPTOR CLASS B TYPE-1 SR-B1"/>
    <property type="match status" value="1"/>
</dbReference>
<keyword evidence="6" id="KW-0325">Glycoprotein</keyword>
<dbReference type="OrthoDB" id="18585at2759"/>
<evidence type="ECO:0000313" key="7">
    <source>
        <dbReference type="EMBL" id="CAD5205946.1"/>
    </source>
</evidence>
<comment type="subcellular location">
    <subcellularLocation>
        <location evidence="1">Membrane</location>
    </subcellularLocation>
</comment>
<organism evidence="7 8">
    <name type="scientific">Bursaphelenchus okinawaensis</name>
    <dbReference type="NCBI Taxonomy" id="465554"/>
    <lineage>
        <taxon>Eukaryota</taxon>
        <taxon>Metazoa</taxon>
        <taxon>Ecdysozoa</taxon>
        <taxon>Nematoda</taxon>
        <taxon>Chromadorea</taxon>
        <taxon>Rhabditida</taxon>
        <taxon>Tylenchina</taxon>
        <taxon>Tylenchomorpha</taxon>
        <taxon>Aphelenchoidea</taxon>
        <taxon>Aphelenchoididae</taxon>
        <taxon>Bursaphelenchus</taxon>
    </lineage>
</organism>
<dbReference type="GO" id="GO:0016020">
    <property type="term" value="C:membrane"/>
    <property type="evidence" value="ECO:0007669"/>
    <property type="project" value="UniProtKB-SubCell"/>
</dbReference>
<keyword evidence="4" id="KW-1133">Transmembrane helix</keyword>